<protein>
    <recommendedName>
        <fullName evidence="4">PKD domain-containing protein</fullName>
    </recommendedName>
</protein>
<evidence type="ECO:0000313" key="2">
    <source>
        <dbReference type="EMBL" id="UYM04649.1"/>
    </source>
</evidence>
<dbReference type="AlphaFoldDB" id="A0AA46YKJ8"/>
<dbReference type="KEGG" id="sgrg:L0C25_19255"/>
<keyword evidence="3" id="KW-1185">Reference proteome</keyword>
<feature type="signal peptide" evidence="1">
    <location>
        <begin position="1"/>
        <end position="20"/>
    </location>
</feature>
<feature type="chain" id="PRO_5041433451" description="PKD domain-containing protein" evidence="1">
    <location>
        <begin position="21"/>
        <end position="285"/>
    </location>
</feature>
<dbReference type="EMBL" id="CP094970">
    <property type="protein sequence ID" value="UYM04649.1"/>
    <property type="molecule type" value="Genomic_DNA"/>
</dbReference>
<keyword evidence="1" id="KW-0732">Signal</keyword>
<dbReference type="Proteomes" id="UP001164390">
    <property type="component" value="Chromosome"/>
</dbReference>
<gene>
    <name evidence="2" type="ORF">L0C25_19255</name>
</gene>
<dbReference type="RefSeq" id="WP_271633407.1">
    <property type="nucleotide sequence ID" value="NZ_CP094970.1"/>
</dbReference>
<accession>A0AA46YKJ8</accession>
<evidence type="ECO:0000256" key="1">
    <source>
        <dbReference type="SAM" id="SignalP"/>
    </source>
</evidence>
<sequence length="285" mass="30635">MTRFAEFVCLLALIASPARATADDIDVGGLPTDPEVLIDGETTIDGDTDTDSDDGTIDVGTDDTGPAMDYQWLPACGINYPGETPATCPGMYTCESDDETKWTLWARELPDGDWYPLGTACYSGTPAEPGGGYVRPQVTDAIVLREVKRIGLPEATIHVQPPDGATLVNFATIFYTEEPQFARTVELLGYSVDIEATPTQYTWHHGDGSTQSSSGPGAPYPARDIVHLYSDAHVTVRPSVDVTYQVRWRADGADWHSLDDPLTAAGGSVALEVKEATALLTDPYS</sequence>
<organism evidence="2 3">
    <name type="scientific">Solicola gregarius</name>
    <dbReference type="NCBI Taxonomy" id="2908642"/>
    <lineage>
        <taxon>Bacteria</taxon>
        <taxon>Bacillati</taxon>
        <taxon>Actinomycetota</taxon>
        <taxon>Actinomycetes</taxon>
        <taxon>Propionibacteriales</taxon>
        <taxon>Nocardioidaceae</taxon>
        <taxon>Solicola</taxon>
    </lineage>
</organism>
<evidence type="ECO:0000313" key="3">
    <source>
        <dbReference type="Proteomes" id="UP001164390"/>
    </source>
</evidence>
<reference evidence="2" key="1">
    <citation type="submission" date="2022-01" db="EMBL/GenBank/DDBJ databases">
        <title>Nocardioidaceae gen. sp. A5X3R13.</title>
        <authorList>
            <person name="Lopez Marin M.A."/>
            <person name="Uhlik O."/>
        </authorList>
    </citation>
    <scope>NUCLEOTIDE SEQUENCE</scope>
    <source>
        <strain evidence="2">A5X3R13</strain>
    </source>
</reference>
<name>A0AA46YKJ8_9ACTN</name>
<evidence type="ECO:0008006" key="4">
    <source>
        <dbReference type="Google" id="ProtNLM"/>
    </source>
</evidence>
<proteinExistence type="predicted"/>